<name>A0AAV7PEV1_PLEWA</name>
<feature type="region of interest" description="Disordered" evidence="1">
    <location>
        <begin position="1"/>
        <end position="108"/>
    </location>
</feature>
<comment type="caution">
    <text evidence="2">The sequence shown here is derived from an EMBL/GenBank/DDBJ whole genome shotgun (WGS) entry which is preliminary data.</text>
</comment>
<reference evidence="2" key="1">
    <citation type="journal article" date="2022" name="bioRxiv">
        <title>Sequencing and chromosome-scale assembly of the giantPleurodeles waltlgenome.</title>
        <authorList>
            <person name="Brown T."/>
            <person name="Elewa A."/>
            <person name="Iarovenko S."/>
            <person name="Subramanian E."/>
            <person name="Araus A.J."/>
            <person name="Petzold A."/>
            <person name="Susuki M."/>
            <person name="Suzuki K.-i.T."/>
            <person name="Hayashi T."/>
            <person name="Toyoda A."/>
            <person name="Oliveira C."/>
            <person name="Osipova E."/>
            <person name="Leigh N.D."/>
            <person name="Simon A."/>
            <person name="Yun M.H."/>
        </authorList>
    </citation>
    <scope>NUCLEOTIDE SEQUENCE</scope>
    <source>
        <strain evidence="2">20211129_DDA</strain>
        <tissue evidence="2">Liver</tissue>
    </source>
</reference>
<gene>
    <name evidence="2" type="ORF">NDU88_005258</name>
</gene>
<proteinExistence type="predicted"/>
<evidence type="ECO:0000313" key="2">
    <source>
        <dbReference type="EMBL" id="KAJ1126852.1"/>
    </source>
</evidence>
<organism evidence="2 3">
    <name type="scientific">Pleurodeles waltl</name>
    <name type="common">Iberian ribbed newt</name>
    <dbReference type="NCBI Taxonomy" id="8319"/>
    <lineage>
        <taxon>Eukaryota</taxon>
        <taxon>Metazoa</taxon>
        <taxon>Chordata</taxon>
        <taxon>Craniata</taxon>
        <taxon>Vertebrata</taxon>
        <taxon>Euteleostomi</taxon>
        <taxon>Amphibia</taxon>
        <taxon>Batrachia</taxon>
        <taxon>Caudata</taxon>
        <taxon>Salamandroidea</taxon>
        <taxon>Salamandridae</taxon>
        <taxon>Pleurodelinae</taxon>
        <taxon>Pleurodeles</taxon>
    </lineage>
</organism>
<evidence type="ECO:0000313" key="3">
    <source>
        <dbReference type="Proteomes" id="UP001066276"/>
    </source>
</evidence>
<sequence>MASALQYPRGTCGSGLPDPEVLPPSSNEERLPGEGGIRKSLIRASGRQREGDEDNEEDHWEPQQEEKEDHGKRLKNSDEPSESRDQHSRTLTPQLAHDDSSAFSKART</sequence>
<protein>
    <submittedName>
        <fullName evidence="2">Uncharacterized protein</fullName>
    </submittedName>
</protein>
<evidence type="ECO:0000256" key="1">
    <source>
        <dbReference type="SAM" id="MobiDB-lite"/>
    </source>
</evidence>
<keyword evidence="3" id="KW-1185">Reference proteome</keyword>
<feature type="compositionally biased region" description="Basic and acidic residues" evidence="1">
    <location>
        <begin position="60"/>
        <end position="88"/>
    </location>
</feature>
<dbReference type="Proteomes" id="UP001066276">
    <property type="component" value="Chromosome 7"/>
</dbReference>
<dbReference type="EMBL" id="JANPWB010000011">
    <property type="protein sequence ID" value="KAJ1126852.1"/>
    <property type="molecule type" value="Genomic_DNA"/>
</dbReference>
<dbReference type="AlphaFoldDB" id="A0AAV7PEV1"/>
<accession>A0AAV7PEV1</accession>